<dbReference type="RefSeq" id="WP_087277191.1">
    <property type="nucleotide sequence ID" value="NZ_CP021455.1"/>
</dbReference>
<dbReference type="EMBL" id="CP021455">
    <property type="protein sequence ID" value="ARU03826.1"/>
    <property type="molecule type" value="Genomic_DNA"/>
</dbReference>
<accession>A0A1Y0EJS0</accession>
<name>A0A1Y0EJS0_9BURK</name>
<reference evidence="2 3" key="1">
    <citation type="submission" date="2017-05" db="EMBL/GenBank/DDBJ databases">
        <authorList>
            <person name="Song R."/>
            <person name="Chenine A.L."/>
            <person name="Ruprecht R.M."/>
        </authorList>
    </citation>
    <scope>NUCLEOTIDE SEQUENCE [LARGE SCALE GENOMIC DNA]</scope>
    <source>
        <strain evidence="2 3">DSM 26136</strain>
    </source>
</reference>
<dbReference type="InterPro" id="IPR016181">
    <property type="entry name" value="Acyl_CoA_acyltransferase"/>
</dbReference>
<dbReference type="AlphaFoldDB" id="A0A1Y0EJS0"/>
<dbReference type="KEGG" id="cser:CCO03_03230"/>
<proteinExistence type="predicted"/>
<feature type="region of interest" description="Disordered" evidence="1">
    <location>
        <begin position="198"/>
        <end position="228"/>
    </location>
</feature>
<sequence length="442" mass="48465">MTDLDPASPSNTQPPPELHRLPASRLPSDWSWLDAEALASLNTVVPLTTASQLPALLARPDVQTWAVTVAGDLQAVYVCSHHAQHRVTRIACAARPGAGGLALLRHTLAPLADALLADGAQKLSIHLLARSVRRLWPLFRLNRRFFLEGRLRHEWQPALQRHDDVLILSALAQADQRPAPGSLWLNARAQAAGRRFFSDWKTQPPRAPAPAAGPRPTDGADLARSGPSLQPQHLEGAVDLNAGLPEAPARGSTAIDLPGYRLRTLTAKDANDTLVHWLNAPQLMGSMNLPRFTFSLASVRALLAGFDRNFNQFIGVFKQASDELIGFYTVLVNEHARHAHLALCIYPSEAAASRIMVDTITPLTDSYFERFAIQKITGSVLVSNRRMLLSLPHNYTFLFEAVLRQECLGDPDRLDVVVFSTFRDPALRPRLGRFVPASASPG</sequence>
<organism evidence="2 3">
    <name type="scientific">Comamonas serinivorans</name>
    <dbReference type="NCBI Taxonomy" id="1082851"/>
    <lineage>
        <taxon>Bacteria</taxon>
        <taxon>Pseudomonadati</taxon>
        <taxon>Pseudomonadota</taxon>
        <taxon>Betaproteobacteria</taxon>
        <taxon>Burkholderiales</taxon>
        <taxon>Comamonadaceae</taxon>
        <taxon>Comamonas</taxon>
    </lineage>
</organism>
<dbReference type="OrthoDB" id="8885132at2"/>
<protein>
    <submittedName>
        <fullName evidence="2">Uncharacterized protein</fullName>
    </submittedName>
</protein>
<evidence type="ECO:0000313" key="2">
    <source>
        <dbReference type="EMBL" id="ARU03826.1"/>
    </source>
</evidence>
<keyword evidence="3" id="KW-1185">Reference proteome</keyword>
<dbReference type="Gene3D" id="3.40.630.30">
    <property type="match status" value="1"/>
</dbReference>
<gene>
    <name evidence="2" type="ORF">CCO03_03230</name>
</gene>
<dbReference type="SUPFAM" id="SSF55729">
    <property type="entry name" value="Acyl-CoA N-acyltransferases (Nat)"/>
    <property type="match status" value="1"/>
</dbReference>
<evidence type="ECO:0000313" key="3">
    <source>
        <dbReference type="Proteomes" id="UP000196138"/>
    </source>
</evidence>
<evidence type="ECO:0000256" key="1">
    <source>
        <dbReference type="SAM" id="MobiDB-lite"/>
    </source>
</evidence>
<dbReference type="Proteomes" id="UP000196138">
    <property type="component" value="Chromosome"/>
</dbReference>
<feature type="region of interest" description="Disordered" evidence="1">
    <location>
        <begin position="1"/>
        <end position="20"/>
    </location>
</feature>